<feature type="transmembrane region" description="Helical" evidence="1">
    <location>
        <begin position="255"/>
        <end position="275"/>
    </location>
</feature>
<evidence type="ECO:0008006" key="4">
    <source>
        <dbReference type="Google" id="ProtNLM"/>
    </source>
</evidence>
<feature type="transmembrane region" description="Helical" evidence="1">
    <location>
        <begin position="225"/>
        <end position="248"/>
    </location>
</feature>
<dbReference type="SUPFAM" id="SSF103481">
    <property type="entry name" value="Multidrug resistance efflux transporter EmrE"/>
    <property type="match status" value="1"/>
</dbReference>
<keyword evidence="3" id="KW-1185">Reference proteome</keyword>
<dbReference type="PANTHER" id="PTHR40761:SF1">
    <property type="entry name" value="CONSERVED INTEGRAL MEMBRANE ALANINE VALINE AND LEUCINE RICH PROTEIN-RELATED"/>
    <property type="match status" value="1"/>
</dbReference>
<gene>
    <name evidence="2" type="ORF">EXE57_04070</name>
</gene>
<feature type="transmembrane region" description="Helical" evidence="1">
    <location>
        <begin position="159"/>
        <end position="180"/>
    </location>
</feature>
<dbReference type="InterPro" id="IPR037185">
    <property type="entry name" value="EmrE-like"/>
</dbReference>
<dbReference type="KEGG" id="noy:EXE57_04070"/>
<dbReference type="Proteomes" id="UP000294894">
    <property type="component" value="Chromosome"/>
</dbReference>
<proteinExistence type="predicted"/>
<dbReference type="EMBL" id="CP038267">
    <property type="protein sequence ID" value="QBR91539.1"/>
    <property type="molecule type" value="Genomic_DNA"/>
</dbReference>
<name>A0A4P7GIL1_9ACTN</name>
<evidence type="ECO:0000256" key="1">
    <source>
        <dbReference type="SAM" id="Phobius"/>
    </source>
</evidence>
<feature type="transmembrane region" description="Helical" evidence="1">
    <location>
        <begin position="77"/>
        <end position="98"/>
    </location>
</feature>
<keyword evidence="1" id="KW-1133">Transmembrane helix</keyword>
<keyword evidence="1" id="KW-0812">Transmembrane</keyword>
<feature type="transmembrane region" description="Helical" evidence="1">
    <location>
        <begin position="134"/>
        <end position="153"/>
    </location>
</feature>
<dbReference type="AlphaFoldDB" id="A0A4P7GIL1"/>
<dbReference type="RefSeq" id="WP_135074255.1">
    <property type="nucleotide sequence ID" value="NZ_CP038267.1"/>
</dbReference>
<accession>A0A4P7GIL1</accession>
<dbReference type="PANTHER" id="PTHR40761">
    <property type="entry name" value="CONSERVED INTEGRAL MEMBRANE ALANINE VALINE AND LEUCINE RICH PROTEIN-RELATED"/>
    <property type="match status" value="1"/>
</dbReference>
<feature type="transmembrane region" description="Helical" evidence="1">
    <location>
        <begin position="201"/>
        <end position="219"/>
    </location>
</feature>
<feature type="transmembrane region" description="Helical" evidence="1">
    <location>
        <begin position="49"/>
        <end position="70"/>
    </location>
</feature>
<feature type="transmembrane region" description="Helical" evidence="1">
    <location>
        <begin position="104"/>
        <end position="122"/>
    </location>
</feature>
<protein>
    <recommendedName>
        <fullName evidence="4">Integral membrane protein</fullName>
    </recommendedName>
</protein>
<dbReference type="Gene3D" id="1.10.3730.20">
    <property type="match status" value="1"/>
</dbReference>
<organism evidence="2 3">
    <name type="scientific">Nocardioides euryhalodurans</name>
    <dbReference type="NCBI Taxonomy" id="2518370"/>
    <lineage>
        <taxon>Bacteria</taxon>
        <taxon>Bacillati</taxon>
        <taxon>Actinomycetota</taxon>
        <taxon>Actinomycetes</taxon>
        <taxon>Propionibacteriales</taxon>
        <taxon>Nocardioidaceae</taxon>
        <taxon>Nocardioides</taxon>
    </lineage>
</organism>
<evidence type="ECO:0000313" key="2">
    <source>
        <dbReference type="EMBL" id="QBR91539.1"/>
    </source>
</evidence>
<evidence type="ECO:0000313" key="3">
    <source>
        <dbReference type="Proteomes" id="UP000294894"/>
    </source>
</evidence>
<dbReference type="OrthoDB" id="3837845at2"/>
<keyword evidence="1" id="KW-0472">Membrane</keyword>
<sequence>MLLALLTAFAAALCYGAGSVLQAVAARGTESVAGLDPRLLGRLVRSWRYLLGVGLDGLGFVLTLVAVRVLPLFVVQAVVASFLAVTAVLGALFLGMPLTRRDRGALAVVLVGLVLVAASAAEDRTVAVSDLEQWGVLAATLLLVVLAVPLGRWPGARGAVALGAVAGLAFGATSVATRMLPQDLSLERLRDSVDILLRSPAAYAIVVAGVLAMLAYSVALQRGSVTQATAPLVVGETVLPALVGLLLLGDQSRPGWGPVAALGFLLAVGGAVGLARLGELPARDPAAPGG</sequence>
<reference evidence="2 3" key="1">
    <citation type="submission" date="2019-03" db="EMBL/GenBank/DDBJ databases">
        <title>Three New Species of Nocardioides, Nocardioides euryhalodurans sp. nov., Nocardioides seonyuensis sp. nov. and Nocardioides eburneoflavus sp. nov., Iolated from Soil.</title>
        <authorList>
            <person name="Roh S.G."/>
            <person name="Lee C."/>
            <person name="Kim M.-K."/>
            <person name="Kim S.B."/>
        </authorList>
    </citation>
    <scope>NUCLEOTIDE SEQUENCE [LARGE SCALE GENOMIC DNA]</scope>
    <source>
        <strain evidence="2 3">MMS17-SY117</strain>
    </source>
</reference>